<evidence type="ECO:0000313" key="1">
    <source>
        <dbReference type="EMBL" id="OMO60817.1"/>
    </source>
</evidence>
<proteinExistence type="predicted"/>
<name>A0A1R3GRZ2_COCAP</name>
<dbReference type="Gramene" id="OMO60817">
    <property type="protein sequence ID" value="OMO60817"/>
    <property type="gene ID" value="CCACVL1_23845"/>
</dbReference>
<dbReference type="AlphaFoldDB" id="A0A1R3GRZ2"/>
<accession>A0A1R3GRZ2</accession>
<protein>
    <submittedName>
        <fullName evidence="1">Uncharacterized protein</fullName>
    </submittedName>
</protein>
<organism evidence="1 2">
    <name type="scientific">Corchorus capsularis</name>
    <name type="common">Jute</name>
    <dbReference type="NCBI Taxonomy" id="210143"/>
    <lineage>
        <taxon>Eukaryota</taxon>
        <taxon>Viridiplantae</taxon>
        <taxon>Streptophyta</taxon>
        <taxon>Embryophyta</taxon>
        <taxon>Tracheophyta</taxon>
        <taxon>Spermatophyta</taxon>
        <taxon>Magnoliopsida</taxon>
        <taxon>eudicotyledons</taxon>
        <taxon>Gunneridae</taxon>
        <taxon>Pentapetalae</taxon>
        <taxon>rosids</taxon>
        <taxon>malvids</taxon>
        <taxon>Malvales</taxon>
        <taxon>Malvaceae</taxon>
        <taxon>Grewioideae</taxon>
        <taxon>Apeibeae</taxon>
        <taxon>Corchorus</taxon>
    </lineage>
</organism>
<evidence type="ECO:0000313" key="2">
    <source>
        <dbReference type="Proteomes" id="UP000188268"/>
    </source>
</evidence>
<sequence>MAAPSISWLVVDKNWPKTK</sequence>
<comment type="caution">
    <text evidence="1">The sequence shown here is derived from an EMBL/GenBank/DDBJ whole genome shotgun (WGS) entry which is preliminary data.</text>
</comment>
<reference evidence="1 2" key="1">
    <citation type="submission" date="2013-09" db="EMBL/GenBank/DDBJ databases">
        <title>Corchorus capsularis genome sequencing.</title>
        <authorList>
            <person name="Alam M."/>
            <person name="Haque M.S."/>
            <person name="Islam M.S."/>
            <person name="Emdad E.M."/>
            <person name="Islam M.M."/>
            <person name="Ahmed B."/>
            <person name="Halim A."/>
            <person name="Hossen Q.M.M."/>
            <person name="Hossain M.Z."/>
            <person name="Ahmed R."/>
            <person name="Khan M.M."/>
            <person name="Islam R."/>
            <person name="Rashid M.M."/>
            <person name="Khan S.A."/>
            <person name="Rahman M.S."/>
            <person name="Alam M."/>
        </authorList>
    </citation>
    <scope>NUCLEOTIDE SEQUENCE [LARGE SCALE GENOMIC DNA]</scope>
    <source>
        <strain evidence="2">cv. CVL-1</strain>
        <tissue evidence="1">Whole seedling</tissue>
    </source>
</reference>
<gene>
    <name evidence="1" type="ORF">CCACVL1_23845</name>
</gene>
<dbReference type="EMBL" id="AWWV01013638">
    <property type="protein sequence ID" value="OMO60817.1"/>
    <property type="molecule type" value="Genomic_DNA"/>
</dbReference>
<keyword evidence="2" id="KW-1185">Reference proteome</keyword>
<dbReference type="Proteomes" id="UP000188268">
    <property type="component" value="Unassembled WGS sequence"/>
</dbReference>